<reference evidence="2" key="1">
    <citation type="journal article" date="2013" name="PLoS ONE">
        <title>Direct detection of alternative open reading frames translation products in human significantly expands the proteome.</title>
        <authorList>
            <person name="Vanderperre B."/>
            <person name="Lucier J.-F."/>
            <person name="Motard J."/>
            <person name="Tremblay G."/>
            <person name="Vanderperre S."/>
            <person name="Wisztorski M."/>
            <person name="Salzet M."/>
            <person name="Boisvert F.-M."/>
            <person name="Roucou X."/>
        </authorList>
    </citation>
    <scope>NUCLEOTIDE SEQUENCE</scope>
</reference>
<keyword evidence="1" id="KW-0812">Transmembrane</keyword>
<proteinExistence type="predicted"/>
<organism evidence="2">
    <name type="scientific">Homo sapiens</name>
    <name type="common">Human</name>
    <dbReference type="NCBI Taxonomy" id="9606"/>
    <lineage>
        <taxon>Eukaryota</taxon>
        <taxon>Metazoa</taxon>
        <taxon>Chordata</taxon>
        <taxon>Craniata</taxon>
        <taxon>Vertebrata</taxon>
        <taxon>Euteleostomi</taxon>
        <taxon>Mammalia</taxon>
        <taxon>Eutheria</taxon>
        <taxon>Euarchontoglires</taxon>
        <taxon>Primates</taxon>
        <taxon>Haplorrhini</taxon>
        <taxon>Catarrhini</taxon>
        <taxon>Hominidae</taxon>
        <taxon>Homo</taxon>
    </lineage>
</organism>
<accession>L8EA41</accession>
<keyword evidence="1" id="KW-1133">Transmembrane helix</keyword>
<name>L8EA41_HUMAN</name>
<dbReference type="EMBL" id="HF584114">
    <property type="protein sequence ID" value="CCQ43611.1"/>
    <property type="molecule type" value="Genomic_DNA"/>
</dbReference>
<dbReference type="ChiTaRS" id="TMCO1">
    <property type="organism name" value="human"/>
</dbReference>
<dbReference type="OrthoDB" id="342726at2759"/>
<evidence type="ECO:0000313" key="2">
    <source>
        <dbReference type="EMBL" id="CCQ43611.1"/>
    </source>
</evidence>
<feature type="transmembrane region" description="Helical" evidence="1">
    <location>
        <begin position="6"/>
        <end position="25"/>
    </location>
</feature>
<gene>
    <name evidence="2" type="primary">TMCO1</name>
</gene>
<keyword evidence="1" id="KW-0472">Membrane</keyword>
<protein>
    <submittedName>
        <fullName evidence="2">Alternative protein TMCO1</fullName>
    </submittedName>
</protein>
<evidence type="ECO:0000256" key="1">
    <source>
        <dbReference type="SAM" id="Phobius"/>
    </source>
</evidence>
<sequence>MVMTFNGLFSISLTTLSKIIIRMIMKKMMPMITIMTNMKWLK</sequence>
<dbReference type="AlphaFoldDB" id="L8EA41"/>